<reference evidence="1 2" key="1">
    <citation type="submission" date="2016-10" db="EMBL/GenBank/DDBJ databases">
        <authorList>
            <person name="de Groot N.N."/>
        </authorList>
    </citation>
    <scope>NUCLEOTIDE SEQUENCE [LARGE SCALE GENOMIC DNA]</scope>
    <source>
        <strain evidence="1 2">DSM 12130</strain>
    </source>
</reference>
<protein>
    <submittedName>
        <fullName evidence="1">Uncharacterized protein</fullName>
    </submittedName>
</protein>
<sequence length="129" mass="15012">MPRLIGKIEVWFPYMDDEKEGRVLIQNLTDEDLSAIKSKALTERAVYDPERNTTVTERVFNQEVDRAETAIRTVKDWEGFFDEDGVKMECTDQNKARWSCSSQFMVFINGKRKIVDEQARERAKAASKN</sequence>
<organism evidence="1 2">
    <name type="scientific">Desulforhopalus singaporensis</name>
    <dbReference type="NCBI Taxonomy" id="91360"/>
    <lineage>
        <taxon>Bacteria</taxon>
        <taxon>Pseudomonadati</taxon>
        <taxon>Thermodesulfobacteriota</taxon>
        <taxon>Desulfobulbia</taxon>
        <taxon>Desulfobulbales</taxon>
        <taxon>Desulfocapsaceae</taxon>
        <taxon>Desulforhopalus</taxon>
    </lineage>
</organism>
<dbReference type="AlphaFoldDB" id="A0A1H0NTR9"/>
<dbReference type="EMBL" id="FNJI01000008">
    <property type="protein sequence ID" value="SDO95875.1"/>
    <property type="molecule type" value="Genomic_DNA"/>
</dbReference>
<proteinExistence type="predicted"/>
<dbReference type="Proteomes" id="UP000199073">
    <property type="component" value="Unassembled WGS sequence"/>
</dbReference>
<keyword evidence="2" id="KW-1185">Reference proteome</keyword>
<gene>
    <name evidence="1" type="ORF">SAMN05660330_01435</name>
</gene>
<dbReference type="RefSeq" id="WP_092221299.1">
    <property type="nucleotide sequence ID" value="NZ_FNJI01000008.1"/>
</dbReference>
<evidence type="ECO:0000313" key="1">
    <source>
        <dbReference type="EMBL" id="SDO95875.1"/>
    </source>
</evidence>
<evidence type="ECO:0000313" key="2">
    <source>
        <dbReference type="Proteomes" id="UP000199073"/>
    </source>
</evidence>
<accession>A0A1H0NTR9</accession>
<dbReference type="STRING" id="91360.SAMN05660330_01435"/>
<name>A0A1H0NTR9_9BACT</name>
<dbReference type="OrthoDB" id="5459202at2"/>